<feature type="signal peptide" evidence="5">
    <location>
        <begin position="1"/>
        <end position="16"/>
    </location>
</feature>
<comment type="caution">
    <text evidence="8">The sequence shown here is derived from an EMBL/GenBank/DDBJ whole genome shotgun (WGS) entry which is preliminary data.</text>
</comment>
<proteinExistence type="inferred from homology"/>
<dbReference type="EMBL" id="JADGJW010000041">
    <property type="protein sequence ID" value="KAJ3226233.1"/>
    <property type="molecule type" value="Genomic_DNA"/>
</dbReference>
<feature type="chain" id="PRO_5042003498" evidence="5">
    <location>
        <begin position="17"/>
        <end position="575"/>
    </location>
</feature>
<keyword evidence="4" id="KW-0325">Glycoprotein</keyword>
<dbReference type="InterPro" id="IPR011677">
    <property type="entry name" value="TCTN1-3_dom"/>
</dbReference>
<gene>
    <name evidence="8" type="primary">TCTN1</name>
    <name evidence="8" type="ORF">HK099_005338</name>
</gene>
<evidence type="ECO:0000256" key="3">
    <source>
        <dbReference type="ARBA" id="ARBA00022794"/>
    </source>
</evidence>
<evidence type="ECO:0000259" key="6">
    <source>
        <dbReference type="Pfam" id="PF07773"/>
    </source>
</evidence>
<comment type="similarity">
    <text evidence="1">Belongs to the tectonic family.</text>
</comment>
<dbReference type="PANTHER" id="PTHR14611">
    <property type="entry name" value="TECTONIC FAMILY MEMBER"/>
    <property type="match status" value="1"/>
</dbReference>
<evidence type="ECO:0000313" key="8">
    <source>
        <dbReference type="EMBL" id="KAJ3226233.1"/>
    </source>
</evidence>
<dbReference type="PANTHER" id="PTHR14611:SF2">
    <property type="entry name" value="TECTONIC"/>
    <property type="match status" value="1"/>
</dbReference>
<feature type="domain" description="Tectonic-1-3" evidence="6">
    <location>
        <begin position="176"/>
        <end position="333"/>
    </location>
</feature>
<evidence type="ECO:0000256" key="2">
    <source>
        <dbReference type="ARBA" id="ARBA00022729"/>
    </source>
</evidence>
<keyword evidence="2 5" id="KW-0732">Signal</keyword>
<evidence type="ECO:0000259" key="7">
    <source>
        <dbReference type="Pfam" id="PF25752"/>
    </source>
</evidence>
<dbReference type="Pfam" id="PF25752">
    <property type="entry name" value="DUF1619_N"/>
    <property type="match status" value="1"/>
</dbReference>
<evidence type="ECO:0000256" key="5">
    <source>
        <dbReference type="SAM" id="SignalP"/>
    </source>
</evidence>
<dbReference type="InterPro" id="IPR040354">
    <property type="entry name" value="TCTN1-3"/>
</dbReference>
<feature type="domain" description="Tectonic-1-3" evidence="6">
    <location>
        <begin position="345"/>
        <end position="522"/>
    </location>
</feature>
<evidence type="ECO:0000256" key="4">
    <source>
        <dbReference type="ARBA" id="ARBA00023180"/>
    </source>
</evidence>
<organism evidence="8 9">
    <name type="scientific">Clydaea vesicula</name>
    <dbReference type="NCBI Taxonomy" id="447962"/>
    <lineage>
        <taxon>Eukaryota</taxon>
        <taxon>Fungi</taxon>
        <taxon>Fungi incertae sedis</taxon>
        <taxon>Chytridiomycota</taxon>
        <taxon>Chytridiomycota incertae sedis</taxon>
        <taxon>Chytridiomycetes</taxon>
        <taxon>Lobulomycetales</taxon>
        <taxon>Lobulomycetaceae</taxon>
        <taxon>Clydaea</taxon>
    </lineage>
</organism>
<evidence type="ECO:0000256" key="1">
    <source>
        <dbReference type="ARBA" id="ARBA00007633"/>
    </source>
</evidence>
<sequence length="575" mass="65012">MKYIILNLLLATYINSQTFPINWTEVSEIQTSTQIRNYNTNLGSCSCDLTQNHCDINCCCDKDCNPEQIQKLFTNCEKIFETSSSTTKDYCGFLFNRENFIEKKNLGFCLVKNNNPSEGNYFQYSSTDPKLNFIYDQVKFDQEIIYFKNLFRNKLNDFFNFGYISKVVTKSQQDLNYKFGDIIKIKFINFLDTIGWLNFPKGLNDFQCNDNNPAKFLMDESSSCKRFVVEPALSCQQGSSLSFDYYLNGFNVLKTPSDENPTLAVVSDTKLLPINWNNVTNICQNLILNVDYYVFFNITDGSISSVNASFIQGELRLDQSTNVNQKFTITFLEEGSSIPKIVRSGNPGYLVGAPILFGTLVTQKNLTAIEKVHPNSKKTLSLPKEIFNSATSRLECGEPENIDSRTTIGFGEDINSGCSLYYSLNDLKNNCDNIRAKIFSIQMGSLTEITHFGIFGNSSGMDVTSWVNIINNFDKYLNTPTLLNNTNGICPQVLSNLEIQVIHSNFGDELNPQKGILGMKVISNPGNLKISCSNPAECSNLDENKLFSFRIKSSLEFLFADRSNLVKKETKKLNI</sequence>
<protein>
    <submittedName>
        <fullName evidence="8">Tectonic-1</fullName>
    </submittedName>
</protein>
<feature type="domain" description="Tectonic-1-3 N-terminal" evidence="7">
    <location>
        <begin position="34"/>
        <end position="130"/>
    </location>
</feature>
<dbReference type="Pfam" id="PF07773">
    <property type="entry name" value="TCTN_DUF1619"/>
    <property type="match status" value="2"/>
</dbReference>
<keyword evidence="3" id="KW-0970">Cilium biogenesis/degradation</keyword>
<dbReference type="InterPro" id="IPR057724">
    <property type="entry name" value="TCTN1-3_N"/>
</dbReference>
<dbReference type="Proteomes" id="UP001211065">
    <property type="component" value="Unassembled WGS sequence"/>
</dbReference>
<dbReference type="GO" id="GO:0030030">
    <property type="term" value="P:cell projection organization"/>
    <property type="evidence" value="ECO:0007669"/>
    <property type="project" value="UniProtKB-KW"/>
</dbReference>
<dbReference type="AlphaFoldDB" id="A0AAD5XYE2"/>
<evidence type="ECO:0000313" key="9">
    <source>
        <dbReference type="Proteomes" id="UP001211065"/>
    </source>
</evidence>
<reference evidence="8" key="1">
    <citation type="submission" date="2020-05" db="EMBL/GenBank/DDBJ databases">
        <title>Phylogenomic resolution of chytrid fungi.</title>
        <authorList>
            <person name="Stajich J.E."/>
            <person name="Amses K."/>
            <person name="Simmons R."/>
            <person name="Seto K."/>
            <person name="Myers J."/>
            <person name="Bonds A."/>
            <person name="Quandt C.A."/>
            <person name="Barry K."/>
            <person name="Liu P."/>
            <person name="Grigoriev I."/>
            <person name="Longcore J.E."/>
            <person name="James T.Y."/>
        </authorList>
    </citation>
    <scope>NUCLEOTIDE SEQUENCE</scope>
    <source>
        <strain evidence="8">JEL0476</strain>
    </source>
</reference>
<accession>A0AAD5XYE2</accession>
<name>A0AAD5XYE2_9FUNG</name>
<keyword evidence="9" id="KW-1185">Reference proteome</keyword>